<accession>A0A1M5U9B1</accession>
<name>A0A1M5U9B1_9VIBR</name>
<evidence type="ECO:0000256" key="12">
    <source>
        <dbReference type="ARBA" id="ARBA00049486"/>
    </source>
</evidence>
<comment type="pathway">
    <text evidence="2">Amino-acid biosynthesis; L-cysteine biosynthesis; L-cysteine from L-serine: step 1/2.</text>
</comment>
<dbReference type="GO" id="GO:0005737">
    <property type="term" value="C:cytoplasm"/>
    <property type="evidence" value="ECO:0007669"/>
    <property type="project" value="UniProtKB-SubCell"/>
</dbReference>
<evidence type="ECO:0000256" key="8">
    <source>
        <dbReference type="ARBA" id="ARBA00022679"/>
    </source>
</evidence>
<evidence type="ECO:0000313" key="15">
    <source>
        <dbReference type="Proteomes" id="UP000184608"/>
    </source>
</evidence>
<dbReference type="RefSeq" id="WP_073601837.1">
    <property type="nucleotide sequence ID" value="NZ_FQXZ01000001.1"/>
</dbReference>
<evidence type="ECO:0000256" key="11">
    <source>
        <dbReference type="ARBA" id="ARBA00023315"/>
    </source>
</evidence>
<dbReference type="FunFam" id="2.160.10.10:FF:000002">
    <property type="entry name" value="Serine acetyltransferase"/>
    <property type="match status" value="1"/>
</dbReference>
<dbReference type="NCBIfam" id="NF008349">
    <property type="entry name" value="PRK11132.1"/>
    <property type="match status" value="1"/>
</dbReference>
<dbReference type="OrthoDB" id="9801456at2"/>
<keyword evidence="10" id="KW-0198">Cysteine biosynthesis</keyword>
<keyword evidence="9" id="KW-0677">Repeat</keyword>
<feature type="domain" description="Serine acetyltransferase N-terminal" evidence="13">
    <location>
        <begin position="13"/>
        <end position="117"/>
    </location>
</feature>
<protein>
    <recommendedName>
        <fullName evidence="5">Serine acetyltransferase</fullName>
        <ecNumber evidence="4">2.3.1.30</ecNumber>
    </recommendedName>
</protein>
<dbReference type="InterPro" id="IPR005881">
    <property type="entry name" value="Ser_O-AcTrfase"/>
</dbReference>
<gene>
    <name evidence="14" type="primary">cysE_1</name>
    <name evidence="14" type="ORF">VA7868_00037</name>
</gene>
<keyword evidence="6" id="KW-0963">Cytoplasm</keyword>
<evidence type="ECO:0000259" key="13">
    <source>
        <dbReference type="SMART" id="SM00971"/>
    </source>
</evidence>
<proteinExistence type="inferred from homology"/>
<evidence type="ECO:0000256" key="7">
    <source>
        <dbReference type="ARBA" id="ARBA00022605"/>
    </source>
</evidence>
<reference evidence="14 15" key="1">
    <citation type="submission" date="2016-11" db="EMBL/GenBank/DDBJ databases">
        <authorList>
            <person name="Jaros S."/>
            <person name="Januszkiewicz K."/>
            <person name="Wedrychowicz H."/>
        </authorList>
    </citation>
    <scope>NUCLEOTIDE SEQUENCE [LARGE SCALE GENOMIC DNA]</scope>
    <source>
        <strain evidence="14 15">CECT 7868</strain>
    </source>
</reference>
<dbReference type="Gene3D" id="2.160.10.10">
    <property type="entry name" value="Hexapeptide repeat proteins"/>
    <property type="match status" value="1"/>
</dbReference>
<dbReference type="NCBIfam" id="NF041874">
    <property type="entry name" value="EPS_EpsC"/>
    <property type="match status" value="1"/>
</dbReference>
<keyword evidence="15" id="KW-1185">Reference proteome</keyword>
<dbReference type="InterPro" id="IPR042122">
    <property type="entry name" value="Ser_AcTrfase_N_sf"/>
</dbReference>
<sequence>MDKVKKDCEKKRIWQRIVDEARDLTEQEPMLASFYHATIIKHDSLPAALSYILANKFNTASMPAMAVREVIEEAFHSDPNITNAAACDICATVNRDPAVAKYSIPLLYLKGYHALQGYRVANWLWKQNRFTLATYLQNQISVACQVDIHPAATIGCGIMLDHATGIVVGETAVVEDDVSILQDVTLGGTGKESGDRHPKIREGVMIGAGAKILGNIEVGKGAKIGSCSVVLQAVPPHTTVAGVPAKIVGRPQSDKPSFDMDQQFNGRSQTFIGGDGI</sequence>
<dbReference type="SUPFAM" id="SSF51161">
    <property type="entry name" value="Trimeric LpxA-like enzymes"/>
    <property type="match status" value="1"/>
</dbReference>
<dbReference type="AlphaFoldDB" id="A0A1M5U9B1"/>
<comment type="subcellular location">
    <subcellularLocation>
        <location evidence="1">Cytoplasm</location>
    </subcellularLocation>
</comment>
<dbReference type="FunFam" id="1.10.3130.10:FF:000001">
    <property type="entry name" value="Acetyltransferase"/>
    <property type="match status" value="1"/>
</dbReference>
<keyword evidence="8 14" id="KW-0808">Transferase</keyword>
<dbReference type="InterPro" id="IPR010493">
    <property type="entry name" value="Ser_AcTrfase_N"/>
</dbReference>
<evidence type="ECO:0000256" key="2">
    <source>
        <dbReference type="ARBA" id="ARBA00004876"/>
    </source>
</evidence>
<dbReference type="InterPro" id="IPR053376">
    <property type="entry name" value="Serine_acetyltransferase"/>
</dbReference>
<dbReference type="UniPathway" id="UPA00136">
    <property type="reaction ID" value="UER00199"/>
</dbReference>
<comment type="catalytic activity">
    <reaction evidence="12">
        <text>L-serine + acetyl-CoA = O-acetyl-L-serine + CoA</text>
        <dbReference type="Rhea" id="RHEA:24560"/>
        <dbReference type="ChEBI" id="CHEBI:33384"/>
        <dbReference type="ChEBI" id="CHEBI:57287"/>
        <dbReference type="ChEBI" id="CHEBI:57288"/>
        <dbReference type="ChEBI" id="CHEBI:58340"/>
        <dbReference type="EC" id="2.3.1.30"/>
    </reaction>
</comment>
<dbReference type="CDD" id="cd03354">
    <property type="entry name" value="LbH_SAT"/>
    <property type="match status" value="1"/>
</dbReference>
<evidence type="ECO:0000256" key="9">
    <source>
        <dbReference type="ARBA" id="ARBA00022737"/>
    </source>
</evidence>
<dbReference type="InterPro" id="IPR018357">
    <property type="entry name" value="Hexapep_transf_CS"/>
</dbReference>
<dbReference type="GO" id="GO:0006535">
    <property type="term" value="P:cysteine biosynthetic process from serine"/>
    <property type="evidence" value="ECO:0007669"/>
    <property type="project" value="InterPro"/>
</dbReference>
<comment type="similarity">
    <text evidence="3">Belongs to the transferase hexapeptide repeat family.</text>
</comment>
<organism evidence="14 15">
    <name type="scientific">Vibrio aerogenes CECT 7868</name>
    <dbReference type="NCBI Taxonomy" id="1216006"/>
    <lineage>
        <taxon>Bacteria</taxon>
        <taxon>Pseudomonadati</taxon>
        <taxon>Pseudomonadota</taxon>
        <taxon>Gammaproteobacteria</taxon>
        <taxon>Vibrionales</taxon>
        <taxon>Vibrionaceae</taxon>
        <taxon>Vibrio</taxon>
    </lineage>
</organism>
<keyword evidence="11 14" id="KW-0012">Acyltransferase</keyword>
<dbReference type="STRING" id="1216006.VA7868_00037"/>
<evidence type="ECO:0000313" key="14">
    <source>
        <dbReference type="EMBL" id="SHH59283.1"/>
    </source>
</evidence>
<dbReference type="InterPro" id="IPR045304">
    <property type="entry name" value="LbH_SAT"/>
</dbReference>
<keyword evidence="7" id="KW-0028">Amino-acid biosynthesis</keyword>
<dbReference type="SMART" id="SM00971">
    <property type="entry name" value="SATase_N"/>
    <property type="match status" value="1"/>
</dbReference>
<dbReference type="Proteomes" id="UP000184608">
    <property type="component" value="Unassembled WGS sequence"/>
</dbReference>
<evidence type="ECO:0000256" key="10">
    <source>
        <dbReference type="ARBA" id="ARBA00023192"/>
    </source>
</evidence>
<dbReference type="InterPro" id="IPR001451">
    <property type="entry name" value="Hexapep"/>
</dbReference>
<dbReference type="NCBIfam" id="TIGR01172">
    <property type="entry name" value="cysE"/>
    <property type="match status" value="1"/>
</dbReference>
<evidence type="ECO:0000256" key="4">
    <source>
        <dbReference type="ARBA" id="ARBA00013266"/>
    </source>
</evidence>
<evidence type="ECO:0000256" key="1">
    <source>
        <dbReference type="ARBA" id="ARBA00004496"/>
    </source>
</evidence>
<dbReference type="EMBL" id="FQXZ01000001">
    <property type="protein sequence ID" value="SHH59283.1"/>
    <property type="molecule type" value="Genomic_DNA"/>
</dbReference>
<dbReference type="Pfam" id="PF00132">
    <property type="entry name" value="Hexapep"/>
    <property type="match status" value="1"/>
</dbReference>
<evidence type="ECO:0000256" key="3">
    <source>
        <dbReference type="ARBA" id="ARBA00007274"/>
    </source>
</evidence>
<dbReference type="GO" id="GO:0009001">
    <property type="term" value="F:serine O-acetyltransferase activity"/>
    <property type="evidence" value="ECO:0007669"/>
    <property type="project" value="UniProtKB-EC"/>
</dbReference>
<dbReference type="PROSITE" id="PS00101">
    <property type="entry name" value="HEXAPEP_TRANSFERASES"/>
    <property type="match status" value="1"/>
</dbReference>
<dbReference type="Pfam" id="PF06426">
    <property type="entry name" value="SATase_N"/>
    <property type="match status" value="1"/>
</dbReference>
<dbReference type="InterPro" id="IPR011004">
    <property type="entry name" value="Trimer_LpxA-like_sf"/>
</dbReference>
<dbReference type="PANTHER" id="PTHR42811">
    <property type="entry name" value="SERINE ACETYLTRANSFERASE"/>
    <property type="match status" value="1"/>
</dbReference>
<evidence type="ECO:0000256" key="6">
    <source>
        <dbReference type="ARBA" id="ARBA00022490"/>
    </source>
</evidence>
<dbReference type="Gene3D" id="1.10.3130.10">
    <property type="entry name" value="serine acetyltransferase, domain 1"/>
    <property type="match status" value="1"/>
</dbReference>
<dbReference type="EC" id="2.3.1.30" evidence="4"/>
<evidence type="ECO:0000256" key="5">
    <source>
        <dbReference type="ARBA" id="ARBA00018522"/>
    </source>
</evidence>